<dbReference type="EC" id="1.1.3.-" evidence="8"/>
<name>A0A6N9YND6_9ACTN</name>
<comment type="caution">
    <text evidence="8">The sequence shown here is derived from an EMBL/GenBank/DDBJ whole genome shotgun (WGS) entry which is preliminary data.</text>
</comment>
<keyword evidence="3" id="KW-0274">FAD</keyword>
<dbReference type="SUPFAM" id="SSF51905">
    <property type="entry name" value="FAD/NAD(P)-binding domain"/>
    <property type="match status" value="1"/>
</dbReference>
<comment type="cofactor">
    <cofactor evidence="1">
        <name>FAD</name>
        <dbReference type="ChEBI" id="CHEBI:57692"/>
    </cofactor>
</comment>
<keyword evidence="6" id="KW-0812">Transmembrane</keyword>
<keyword evidence="6" id="KW-1133">Transmembrane helix</keyword>
<dbReference type="AlphaFoldDB" id="A0A6N9YND6"/>
<evidence type="ECO:0000259" key="7">
    <source>
        <dbReference type="Pfam" id="PF01266"/>
    </source>
</evidence>
<protein>
    <submittedName>
        <fullName evidence="8">L-2-hydroxyglutarate oxidase</fullName>
        <ecNumber evidence="8">1.1.3.-</ecNumber>
    </submittedName>
</protein>
<reference evidence="8 9" key="1">
    <citation type="submission" date="2020-02" db="EMBL/GenBank/DDBJ databases">
        <authorList>
            <person name="Li X.-J."/>
            <person name="Feng X.-M."/>
        </authorList>
    </citation>
    <scope>NUCLEOTIDE SEQUENCE [LARGE SCALE GENOMIC DNA]</scope>
    <source>
        <strain evidence="8 9">CGMCC 4.7225</strain>
    </source>
</reference>
<dbReference type="GO" id="GO:0047545">
    <property type="term" value="F:(S)-2-hydroxyglutarate dehydrogenase activity"/>
    <property type="evidence" value="ECO:0007669"/>
    <property type="project" value="TreeGrafter"/>
</dbReference>
<keyword evidence="6" id="KW-0472">Membrane</keyword>
<gene>
    <name evidence="8" type="primary">lhgO</name>
    <name evidence="8" type="ORF">G1H11_14385</name>
</gene>
<dbReference type="PANTHER" id="PTHR43104:SF2">
    <property type="entry name" value="L-2-HYDROXYGLUTARATE DEHYDROGENASE, MITOCHONDRIAL"/>
    <property type="match status" value="1"/>
</dbReference>
<evidence type="ECO:0000256" key="3">
    <source>
        <dbReference type="ARBA" id="ARBA00022827"/>
    </source>
</evidence>
<dbReference type="InterPro" id="IPR006076">
    <property type="entry name" value="FAD-dep_OxRdtase"/>
</dbReference>
<evidence type="ECO:0000313" key="8">
    <source>
        <dbReference type="EMBL" id="NED96494.1"/>
    </source>
</evidence>
<dbReference type="Gene3D" id="3.50.50.60">
    <property type="entry name" value="FAD/NAD(P)-binding domain"/>
    <property type="match status" value="1"/>
</dbReference>
<dbReference type="RefSeq" id="WP_163819279.1">
    <property type="nucleotide sequence ID" value="NZ_JAAGOB010000007.1"/>
</dbReference>
<evidence type="ECO:0000313" key="9">
    <source>
        <dbReference type="Proteomes" id="UP000469185"/>
    </source>
</evidence>
<dbReference type="NCBIfam" id="NF008726">
    <property type="entry name" value="PRK11728.1"/>
    <property type="match status" value="1"/>
</dbReference>
<dbReference type="Pfam" id="PF01266">
    <property type="entry name" value="DAO"/>
    <property type="match status" value="1"/>
</dbReference>
<dbReference type="Gene3D" id="3.30.9.10">
    <property type="entry name" value="D-Amino Acid Oxidase, subunit A, domain 2"/>
    <property type="match status" value="1"/>
</dbReference>
<feature type="domain" description="FAD dependent oxidoreductase" evidence="7">
    <location>
        <begin position="7"/>
        <end position="396"/>
    </location>
</feature>
<dbReference type="EMBL" id="JAAGOB010000007">
    <property type="protein sequence ID" value="NED96494.1"/>
    <property type="molecule type" value="Genomic_DNA"/>
</dbReference>
<feature type="transmembrane region" description="Helical" evidence="6">
    <location>
        <begin position="6"/>
        <end position="25"/>
    </location>
</feature>
<evidence type="ECO:0000256" key="2">
    <source>
        <dbReference type="ARBA" id="ARBA00022630"/>
    </source>
</evidence>
<keyword evidence="4 8" id="KW-0560">Oxidoreductase</keyword>
<dbReference type="PANTHER" id="PTHR43104">
    <property type="entry name" value="L-2-HYDROXYGLUTARATE DEHYDROGENASE, MITOCHONDRIAL"/>
    <property type="match status" value="1"/>
</dbReference>
<evidence type="ECO:0000256" key="5">
    <source>
        <dbReference type="ARBA" id="ARBA00037941"/>
    </source>
</evidence>
<comment type="similarity">
    <text evidence="5">Belongs to the L2HGDH family.</text>
</comment>
<proteinExistence type="inferred from homology"/>
<evidence type="ECO:0000256" key="4">
    <source>
        <dbReference type="ARBA" id="ARBA00023002"/>
    </source>
</evidence>
<organism evidence="8 9">
    <name type="scientific">Phytoactinopolyspora alkaliphila</name>
    <dbReference type="NCBI Taxonomy" id="1783498"/>
    <lineage>
        <taxon>Bacteria</taxon>
        <taxon>Bacillati</taxon>
        <taxon>Actinomycetota</taxon>
        <taxon>Actinomycetes</taxon>
        <taxon>Jiangellales</taxon>
        <taxon>Jiangellaceae</taxon>
        <taxon>Phytoactinopolyspora</taxon>
    </lineage>
</organism>
<dbReference type="InterPro" id="IPR036188">
    <property type="entry name" value="FAD/NAD-bd_sf"/>
</dbReference>
<evidence type="ECO:0000256" key="1">
    <source>
        <dbReference type="ARBA" id="ARBA00001974"/>
    </source>
</evidence>
<dbReference type="Proteomes" id="UP000469185">
    <property type="component" value="Unassembled WGS sequence"/>
</dbReference>
<evidence type="ECO:0000256" key="6">
    <source>
        <dbReference type="SAM" id="Phobius"/>
    </source>
</evidence>
<accession>A0A6N9YND6</accession>
<keyword evidence="9" id="KW-1185">Reference proteome</keyword>
<sequence>MDDERADVVVVGAGIIGLALSLTLLRQRPGLKVVVVEKEAAVAAHQSSHNSGVLHAGIYYPPGSLKAKLCRRGARMLHEYAIDRGIPVLTNGKLVIASSAAELGRLKSLAERARLNAVPELRMIDAAEIPEHEPAAVGVAALLSPSTGVVDFAAVARAMATDIAASGGLVHTRWPVSSVTQAGATGVVVQGDRGVIRATTAVCCAGVQADRLTGPVVRHEVRVVPFRGTWYRLTGPQADAIRGNIYPVPDPRFPFLGVHVTRRIDGQVWAGPNALLTLAREGRRRFSANARDTRDALTFPGLWRFAMRNIGAARVELGHELSRTRYAREVGRYLPGVQAKHLERGPAGIRAQAMLRDGRLIDDFLIRDDGPVTHVLSAPSPAATASMAIGESLAARVLQRHGDS</sequence>
<keyword evidence="2" id="KW-0285">Flavoprotein</keyword>